<dbReference type="GO" id="GO:0004834">
    <property type="term" value="F:tryptophan synthase activity"/>
    <property type="evidence" value="ECO:0007669"/>
    <property type="project" value="UniProtKB-EC"/>
</dbReference>
<comment type="subunit">
    <text evidence="3">Tetramer of two alpha and two beta chains.</text>
</comment>
<dbReference type="Gene3D" id="3.20.20.70">
    <property type="entry name" value="Aldolase class I"/>
    <property type="match status" value="1"/>
</dbReference>
<evidence type="ECO:0000256" key="9">
    <source>
        <dbReference type="ARBA" id="ARBA00049047"/>
    </source>
</evidence>
<evidence type="ECO:0000256" key="6">
    <source>
        <dbReference type="ARBA" id="ARBA00022822"/>
    </source>
</evidence>
<dbReference type="EMBL" id="VSSQ01000009">
    <property type="protein sequence ID" value="MPL59171.1"/>
    <property type="molecule type" value="Genomic_DNA"/>
</dbReference>
<dbReference type="InterPro" id="IPR002028">
    <property type="entry name" value="Trp_synthase_suA"/>
</dbReference>
<name>A0A644SZV2_9ZZZZ</name>
<proteinExistence type="inferred from homology"/>
<comment type="function">
    <text evidence="1">The alpha subunit is responsible for the aldol cleavage of indoleglycerol phosphate to indole and glyceraldehyde 3-phosphate.</text>
</comment>
<evidence type="ECO:0000256" key="4">
    <source>
        <dbReference type="ARBA" id="ARBA00012043"/>
    </source>
</evidence>
<dbReference type="UniPathway" id="UPA00035">
    <property type="reaction ID" value="UER00044"/>
</dbReference>
<dbReference type="PROSITE" id="PS00167">
    <property type="entry name" value="TRP_SYNTHASE_ALPHA"/>
    <property type="match status" value="1"/>
</dbReference>
<accession>A0A644SZV2</accession>
<dbReference type="PANTHER" id="PTHR43406:SF1">
    <property type="entry name" value="TRYPTOPHAN SYNTHASE ALPHA CHAIN, CHLOROPLASTIC"/>
    <property type="match status" value="1"/>
</dbReference>
<dbReference type="CDD" id="cd04724">
    <property type="entry name" value="Tryptophan_synthase_alpha"/>
    <property type="match status" value="1"/>
</dbReference>
<dbReference type="AlphaFoldDB" id="A0A644SZV2"/>
<dbReference type="PANTHER" id="PTHR43406">
    <property type="entry name" value="TRYPTOPHAN SYNTHASE, ALPHA CHAIN"/>
    <property type="match status" value="1"/>
</dbReference>
<dbReference type="InterPro" id="IPR013785">
    <property type="entry name" value="Aldolase_TIM"/>
</dbReference>
<dbReference type="InterPro" id="IPR018204">
    <property type="entry name" value="Trp_synthase_alpha_AS"/>
</dbReference>
<evidence type="ECO:0000256" key="1">
    <source>
        <dbReference type="ARBA" id="ARBA00003365"/>
    </source>
</evidence>
<dbReference type="Pfam" id="PF00290">
    <property type="entry name" value="Trp_syntA"/>
    <property type="match status" value="1"/>
</dbReference>
<evidence type="ECO:0000313" key="10">
    <source>
        <dbReference type="EMBL" id="MPL59171.1"/>
    </source>
</evidence>
<comment type="caution">
    <text evidence="10">The sequence shown here is derived from an EMBL/GenBank/DDBJ whole genome shotgun (WGS) entry which is preliminary data.</text>
</comment>
<evidence type="ECO:0000256" key="3">
    <source>
        <dbReference type="ARBA" id="ARBA00011270"/>
    </source>
</evidence>
<dbReference type="HAMAP" id="MF_00131">
    <property type="entry name" value="Trp_synth_alpha"/>
    <property type="match status" value="1"/>
</dbReference>
<evidence type="ECO:0000256" key="7">
    <source>
        <dbReference type="ARBA" id="ARBA00023141"/>
    </source>
</evidence>
<comment type="pathway">
    <text evidence="2">Amino-acid biosynthesis; L-tryptophan biosynthesis; L-tryptophan from chorismate: step 5/5.</text>
</comment>
<evidence type="ECO:0000256" key="2">
    <source>
        <dbReference type="ARBA" id="ARBA00004733"/>
    </source>
</evidence>
<dbReference type="FunFam" id="3.20.20.70:FF:000037">
    <property type="entry name" value="Tryptophan synthase alpha chain"/>
    <property type="match status" value="1"/>
</dbReference>
<keyword evidence="6" id="KW-0822">Tryptophan biosynthesis</keyword>
<evidence type="ECO:0000256" key="5">
    <source>
        <dbReference type="ARBA" id="ARBA00022605"/>
    </source>
</evidence>
<dbReference type="EC" id="4.2.1.20" evidence="4"/>
<sequence>MVKQQMNQARKNNEGGNAVSDRLETALAKARLKTPENPLGMGLITYLMAGDPDTDTTLRRLSGLVKAGVDILELGVPFSDPIADGPVIQAAGLRALQQGMNLQKVLNLAARFRKENQTTPLLLMSYLNPLIHYGYDRFLSDACTAGVDGLILPDLPWRESTPFRQRAYELLQDHLAFIPMIAQTSRPAHIHGLAQEQKGFIYVLSRNGITGGDAEIPPQTLQFIDSLQTALSAPCYVGFGIQSPTQVHTLSQACQGVIVGSALVQKFAQLDACALPAHELVHREQDIYAWIGSLRKTSVREELACE</sequence>
<reference evidence="10" key="1">
    <citation type="submission" date="2019-08" db="EMBL/GenBank/DDBJ databases">
        <authorList>
            <person name="Kucharzyk K."/>
            <person name="Murdoch R.W."/>
            <person name="Higgins S."/>
            <person name="Loffler F."/>
        </authorList>
    </citation>
    <scope>NUCLEOTIDE SEQUENCE</scope>
</reference>
<keyword evidence="7" id="KW-0057">Aromatic amino acid biosynthesis</keyword>
<protein>
    <recommendedName>
        <fullName evidence="4">tryptophan synthase</fullName>
        <ecNumber evidence="4">4.2.1.20</ecNumber>
    </recommendedName>
</protein>
<dbReference type="NCBIfam" id="TIGR00262">
    <property type="entry name" value="trpA"/>
    <property type="match status" value="1"/>
</dbReference>
<dbReference type="GO" id="GO:0005829">
    <property type="term" value="C:cytosol"/>
    <property type="evidence" value="ECO:0007669"/>
    <property type="project" value="TreeGrafter"/>
</dbReference>
<keyword evidence="5" id="KW-0028">Amino-acid biosynthesis</keyword>
<gene>
    <name evidence="10" type="primary">trpA_3</name>
    <name evidence="10" type="ORF">SDC9_04719</name>
</gene>
<keyword evidence="8 10" id="KW-0456">Lyase</keyword>
<dbReference type="InterPro" id="IPR011060">
    <property type="entry name" value="RibuloseP-bd_barrel"/>
</dbReference>
<organism evidence="10">
    <name type="scientific">bioreactor metagenome</name>
    <dbReference type="NCBI Taxonomy" id="1076179"/>
    <lineage>
        <taxon>unclassified sequences</taxon>
        <taxon>metagenomes</taxon>
        <taxon>ecological metagenomes</taxon>
    </lineage>
</organism>
<dbReference type="SUPFAM" id="SSF51366">
    <property type="entry name" value="Ribulose-phoshate binding barrel"/>
    <property type="match status" value="1"/>
</dbReference>
<comment type="catalytic activity">
    <reaction evidence="9">
        <text>(1S,2R)-1-C-(indol-3-yl)glycerol 3-phosphate + L-serine = D-glyceraldehyde 3-phosphate + L-tryptophan + H2O</text>
        <dbReference type="Rhea" id="RHEA:10532"/>
        <dbReference type="ChEBI" id="CHEBI:15377"/>
        <dbReference type="ChEBI" id="CHEBI:33384"/>
        <dbReference type="ChEBI" id="CHEBI:57912"/>
        <dbReference type="ChEBI" id="CHEBI:58866"/>
        <dbReference type="ChEBI" id="CHEBI:59776"/>
        <dbReference type="EC" id="4.2.1.20"/>
    </reaction>
</comment>
<evidence type="ECO:0000256" key="8">
    <source>
        <dbReference type="ARBA" id="ARBA00023239"/>
    </source>
</evidence>